<evidence type="ECO:0000256" key="4">
    <source>
        <dbReference type="ARBA" id="ARBA00022692"/>
    </source>
</evidence>
<evidence type="ECO:0000256" key="11">
    <source>
        <dbReference type="SAM" id="Phobius"/>
    </source>
</evidence>
<dbReference type="GO" id="GO:0015385">
    <property type="term" value="F:sodium:proton antiporter activity"/>
    <property type="evidence" value="ECO:0007669"/>
    <property type="project" value="InterPro"/>
</dbReference>
<name>A0AAJ6B516_9MICO</name>
<feature type="transmembrane region" description="Helical" evidence="11">
    <location>
        <begin position="445"/>
        <end position="466"/>
    </location>
</feature>
<dbReference type="GO" id="GO:0005886">
    <property type="term" value="C:plasma membrane"/>
    <property type="evidence" value="ECO:0007669"/>
    <property type="project" value="UniProtKB-SubCell"/>
</dbReference>
<proteinExistence type="predicted"/>
<feature type="transmembrane region" description="Helical" evidence="11">
    <location>
        <begin position="300"/>
        <end position="326"/>
    </location>
</feature>
<keyword evidence="3" id="KW-1003">Cell membrane</keyword>
<evidence type="ECO:0000313" key="13">
    <source>
        <dbReference type="EMBL" id="WEK13356.1"/>
    </source>
</evidence>
<feature type="transmembrane region" description="Helical" evidence="11">
    <location>
        <begin position="108"/>
        <end position="129"/>
    </location>
</feature>
<feature type="transmembrane region" description="Helical" evidence="11">
    <location>
        <begin position="180"/>
        <end position="198"/>
    </location>
</feature>
<evidence type="ECO:0000259" key="12">
    <source>
        <dbReference type="Pfam" id="PF00999"/>
    </source>
</evidence>
<evidence type="ECO:0000256" key="3">
    <source>
        <dbReference type="ARBA" id="ARBA00022475"/>
    </source>
</evidence>
<feature type="transmembrane region" description="Helical" evidence="11">
    <location>
        <begin position="83"/>
        <end position="102"/>
    </location>
</feature>
<keyword evidence="4 11" id="KW-0812">Transmembrane</keyword>
<feature type="compositionally biased region" description="Basic residues" evidence="10">
    <location>
        <begin position="364"/>
        <end position="374"/>
    </location>
</feature>
<dbReference type="AlphaFoldDB" id="A0AAJ6B516"/>
<dbReference type="Proteomes" id="UP001213972">
    <property type="component" value="Chromosome"/>
</dbReference>
<evidence type="ECO:0000256" key="8">
    <source>
        <dbReference type="ARBA" id="ARBA00023136"/>
    </source>
</evidence>
<feature type="domain" description="Cation/H+ exchanger transmembrane" evidence="12">
    <location>
        <begin position="13"/>
        <end position="327"/>
    </location>
</feature>
<accession>A0AAJ6B516</accession>
<evidence type="ECO:0000256" key="10">
    <source>
        <dbReference type="SAM" id="MobiDB-lite"/>
    </source>
</evidence>
<dbReference type="EMBL" id="CP119321">
    <property type="protein sequence ID" value="WEK13356.1"/>
    <property type="molecule type" value="Genomic_DNA"/>
</dbReference>
<keyword evidence="9" id="KW-0739">Sodium transport</keyword>
<evidence type="ECO:0000256" key="2">
    <source>
        <dbReference type="ARBA" id="ARBA00022448"/>
    </source>
</evidence>
<dbReference type="GO" id="GO:0051453">
    <property type="term" value="P:regulation of intracellular pH"/>
    <property type="evidence" value="ECO:0007669"/>
    <property type="project" value="TreeGrafter"/>
</dbReference>
<feature type="transmembrane region" description="Helical" evidence="11">
    <location>
        <begin position="205"/>
        <end position="224"/>
    </location>
</feature>
<dbReference type="Pfam" id="PF00999">
    <property type="entry name" value="Na_H_Exchanger"/>
    <property type="match status" value="2"/>
</dbReference>
<comment type="subcellular location">
    <subcellularLocation>
        <location evidence="1">Cell membrane</location>
        <topology evidence="1">Multi-pass membrane protein</topology>
    </subcellularLocation>
</comment>
<gene>
    <name evidence="13" type="ORF">P0Y48_12970</name>
</gene>
<dbReference type="GO" id="GO:0098719">
    <property type="term" value="P:sodium ion import across plasma membrane"/>
    <property type="evidence" value="ECO:0007669"/>
    <property type="project" value="TreeGrafter"/>
</dbReference>
<dbReference type="PANTHER" id="PTHR10110">
    <property type="entry name" value="SODIUM/HYDROGEN EXCHANGER"/>
    <property type="match status" value="1"/>
</dbReference>
<feature type="transmembrane region" description="Helical" evidence="11">
    <location>
        <begin position="54"/>
        <end position="71"/>
    </location>
</feature>
<evidence type="ECO:0000313" key="14">
    <source>
        <dbReference type="Proteomes" id="UP001213972"/>
    </source>
</evidence>
<keyword evidence="6" id="KW-0915">Sodium</keyword>
<organism evidence="13 14">
    <name type="scientific">Candidatus Microbacterium phytovorans</name>
    <dbReference type="NCBI Taxonomy" id="3121374"/>
    <lineage>
        <taxon>Bacteria</taxon>
        <taxon>Bacillati</taxon>
        <taxon>Actinomycetota</taxon>
        <taxon>Actinomycetes</taxon>
        <taxon>Micrococcales</taxon>
        <taxon>Microbacteriaceae</taxon>
        <taxon>Microbacterium</taxon>
    </lineage>
</organism>
<reference evidence="13" key="1">
    <citation type="submission" date="2023-03" db="EMBL/GenBank/DDBJ databases">
        <title>Andean soil-derived lignocellulolytic bacterial consortium as a source of novel taxa and putative plastic-active enzymes.</title>
        <authorList>
            <person name="Diaz-Garcia L."/>
            <person name="Chuvochina M."/>
            <person name="Feuerriegel G."/>
            <person name="Bunk B."/>
            <person name="Sproer C."/>
            <person name="Streit W.R."/>
            <person name="Rodriguez L.M."/>
            <person name="Overmann J."/>
            <person name="Jimenez D.J."/>
        </authorList>
    </citation>
    <scope>NUCLEOTIDE SEQUENCE</scope>
    <source>
        <strain evidence="13">MAG 4610</strain>
    </source>
</reference>
<dbReference type="PANTHER" id="PTHR10110:SF86">
    <property type="entry name" value="SODIUM_HYDROGEN EXCHANGER 7"/>
    <property type="match status" value="1"/>
</dbReference>
<feature type="domain" description="Cation/H+ exchanger transmembrane" evidence="12">
    <location>
        <begin position="404"/>
        <end position="467"/>
    </location>
</feature>
<feature type="region of interest" description="Disordered" evidence="10">
    <location>
        <begin position="356"/>
        <end position="377"/>
    </location>
</feature>
<dbReference type="GO" id="GO:0015386">
    <property type="term" value="F:potassium:proton antiporter activity"/>
    <property type="evidence" value="ECO:0007669"/>
    <property type="project" value="TreeGrafter"/>
</dbReference>
<evidence type="ECO:0000256" key="6">
    <source>
        <dbReference type="ARBA" id="ARBA00023053"/>
    </source>
</evidence>
<evidence type="ECO:0000256" key="5">
    <source>
        <dbReference type="ARBA" id="ARBA00022989"/>
    </source>
</evidence>
<evidence type="ECO:0000256" key="9">
    <source>
        <dbReference type="ARBA" id="ARBA00023201"/>
    </source>
</evidence>
<keyword evidence="7" id="KW-0406">Ion transport</keyword>
<keyword evidence="5 11" id="KW-1133">Transmembrane helix</keyword>
<evidence type="ECO:0000256" key="7">
    <source>
        <dbReference type="ARBA" id="ARBA00023065"/>
    </source>
</evidence>
<protein>
    <submittedName>
        <fullName evidence="13">Sodium:proton antiporter</fullName>
    </submittedName>
</protein>
<keyword evidence="8 11" id="KW-0472">Membrane</keyword>
<keyword evidence="2" id="KW-0813">Transport</keyword>
<feature type="transmembrane region" description="Helical" evidence="11">
    <location>
        <begin position="150"/>
        <end position="174"/>
    </location>
</feature>
<dbReference type="Gene3D" id="6.10.140.1330">
    <property type="match status" value="1"/>
</dbReference>
<evidence type="ECO:0000256" key="1">
    <source>
        <dbReference type="ARBA" id="ARBA00004651"/>
    </source>
</evidence>
<sequence>MELLLVILVGVVAVAVVTALAQKLGVAGALLLVTLGLGVGLLPFVDVPEIDPELILVGVLPPLLYASAVRLPAIEFRRDFTPIAGLAIVLVVVTALVLGWFFSMVLPGVGFALGVALGAILSPTDAVATGIAKRLGISPRVTTMLEGESLLNDATALVLLRTALLAVAAGSFSVGSAVGSFAWGVVVAVVVGGLIGVLAMRLRSWVGTSAASTAIGFTVPFLAYLPTEHLGGSGLVASVVAGIVAGQGAQKWFTPEQRLSDEVNWRTVELVLEGGIFLIMGLELKQIVTDVINRHEGIALPTVVALAALLIVLLVRTAYVSFLLWVGRGRARRMNRSQFEAMDARLDQIEASGWPDTPASAGRGRGRTRGRAARRLASPEARQRRLTSMRERVSRALADFDYYQASPLGWKHGTIIVWAGMRGVVTLAAAQTIPQSVETRPELVYIAFVVALVSLMLQGFTLPWVVRLVKLEKTGDGSVDAGEQARIDEELRDAAADALQSHELRRRDGSPFHSDVLDKVGIRYTQTPSEETSAVMTDVLELRLAMIDVMRERLTALSSGGAFSTRTLRHALAQLDADQLSIELRLREGD</sequence>
<dbReference type="InterPro" id="IPR006153">
    <property type="entry name" value="Cation/H_exchanger_TM"/>
</dbReference>
<dbReference type="InterPro" id="IPR018422">
    <property type="entry name" value="Cation/H_exchanger_CPA1"/>
</dbReference>